<keyword evidence="1" id="KW-0418">Kinase</keyword>
<organism evidence="1 2">
    <name type="scientific">Aristaeella lactis</name>
    <dbReference type="NCBI Taxonomy" id="3046383"/>
    <lineage>
        <taxon>Bacteria</taxon>
        <taxon>Bacillati</taxon>
        <taxon>Bacillota</taxon>
        <taxon>Clostridia</taxon>
        <taxon>Eubacteriales</taxon>
        <taxon>Aristaeellaceae</taxon>
        <taxon>Aristaeella</taxon>
    </lineage>
</organism>
<gene>
    <name evidence="1" type="ORF">SAMN06297397_1747</name>
</gene>
<reference evidence="1" key="1">
    <citation type="submission" date="2017-04" db="EMBL/GenBank/DDBJ databases">
        <authorList>
            <person name="Varghese N."/>
            <person name="Submissions S."/>
        </authorList>
    </citation>
    <scope>NUCLEOTIDE SEQUENCE</scope>
    <source>
        <strain evidence="1">WTE2008</strain>
    </source>
</reference>
<dbReference type="Proteomes" id="UP000192328">
    <property type="component" value="Unassembled WGS sequence"/>
</dbReference>
<protein>
    <submittedName>
        <fullName evidence="1">Signal transduction histidine kinase</fullName>
    </submittedName>
</protein>
<comment type="caution">
    <text evidence="1">The sequence shown here is derived from an EMBL/GenBank/DDBJ whole genome shotgun (WGS) entry which is preliminary data.</text>
</comment>
<evidence type="ECO:0000313" key="1">
    <source>
        <dbReference type="EMBL" id="SMC64749.1"/>
    </source>
</evidence>
<dbReference type="EMBL" id="FWXZ01000003">
    <property type="protein sequence ID" value="SMC64749.1"/>
    <property type="molecule type" value="Genomic_DNA"/>
</dbReference>
<accession>A0AC61PLQ2</accession>
<proteinExistence type="predicted"/>
<name>A0AC61PLQ2_9FIRM</name>
<sequence>MKKYYRNRIMFSAILSFLIVLVIAVAGILLLSYYRLERNSDSFIASKLVPREEDGSRYIQDTPPAMFGYNPGRRNTSFHDYKILFSPDGEMEIQERPGGTDSLDDSVLEYVRNAFGKGIERGKTGSYKFGIRVNEDGSGMAVLVDLYSQLHSLSDFLKAAGLVGIGIFLLLIIVLFPVSGKMADIFVRNAEEQRRFITDAGHDLKTPVAIARANLDVLELREGQSKWSGNVRAQVNRMEHLVQDLIMMARLDEGKNEEIFGDVELSPLAEELWEEYQPSMKQKQIRGTAELEETTPVSGAESLIRRMFCLLMDNAVQYTPEGGEIRMSVMPGKKKTRIVLANSVLTLPAEKPEKLTERFVRGDSARTQKSGGSGIGLAAAKRIAEKHHGKLIIDYPDEHTFRVTVEL</sequence>
<keyword evidence="2" id="KW-1185">Reference proteome</keyword>
<keyword evidence="1" id="KW-0808">Transferase</keyword>
<evidence type="ECO:0000313" key="2">
    <source>
        <dbReference type="Proteomes" id="UP000192328"/>
    </source>
</evidence>